<dbReference type="AlphaFoldDB" id="A0A6M2E697"/>
<reference evidence="2" key="1">
    <citation type="submission" date="2019-12" db="EMBL/GenBank/DDBJ databases">
        <title>The sialotranscriptome of the gopher-tortoise tick, Amblyomma tuberculatum.</title>
        <authorList>
            <person name="Karim S."/>
            <person name="Andersen J."/>
            <person name="Kumar D."/>
            <person name="Adamson S."/>
            <person name="Ennen J."/>
            <person name="Qualis C.P."/>
            <person name="Ribeiro J.M.C."/>
        </authorList>
    </citation>
    <scope>NUCLEOTIDE SEQUENCE</scope>
    <source>
        <strain evidence="2">Removed</strain>
        <tissue evidence="2">Salivary glands</tissue>
    </source>
</reference>
<organism evidence="2">
    <name type="scientific">Amblyomma tuberculatum</name>
    <dbReference type="NCBI Taxonomy" id="48802"/>
    <lineage>
        <taxon>Eukaryota</taxon>
        <taxon>Metazoa</taxon>
        <taxon>Ecdysozoa</taxon>
        <taxon>Arthropoda</taxon>
        <taxon>Chelicerata</taxon>
        <taxon>Arachnida</taxon>
        <taxon>Acari</taxon>
        <taxon>Parasitiformes</taxon>
        <taxon>Ixodida</taxon>
        <taxon>Ixodoidea</taxon>
        <taxon>Ixodidae</taxon>
        <taxon>Amblyomminae</taxon>
        <taxon>Amblyomma</taxon>
    </lineage>
</organism>
<protein>
    <submittedName>
        <fullName evidence="2">Putative conserved secreted protein</fullName>
    </submittedName>
</protein>
<feature type="chain" id="PRO_5026935817" evidence="1">
    <location>
        <begin position="18"/>
        <end position="200"/>
    </location>
</feature>
<keyword evidence="1" id="KW-0732">Signal</keyword>
<proteinExistence type="predicted"/>
<dbReference type="EMBL" id="GIDH01001487">
    <property type="protein sequence ID" value="NOV53430.1"/>
    <property type="molecule type" value="Transcribed_RNA"/>
</dbReference>
<evidence type="ECO:0000313" key="2">
    <source>
        <dbReference type="EMBL" id="NOV53430.1"/>
    </source>
</evidence>
<sequence>MKVVFGALLLCAAVVSGQERARFGTCTFPGVDLEPIVDDLLKRLPESYNLADAVDRDVLPGLRVGNTTLVGLSKLKVHGAPRLFCRRGKAMLEISTHGFARFSAPWRHCGGKSGNVSTASPYVTLNMLFEVNDATGALVTVDVWLTWLEGTFSMLEGVDRAVDMGVSIVLTKLLPAVVRDFWVEALAWNTRSILKQITSP</sequence>
<accession>A0A6M2E697</accession>
<evidence type="ECO:0000256" key="1">
    <source>
        <dbReference type="SAM" id="SignalP"/>
    </source>
</evidence>
<feature type="signal peptide" evidence="1">
    <location>
        <begin position="1"/>
        <end position="17"/>
    </location>
</feature>
<name>A0A6M2E697_9ACAR</name>